<feature type="region of interest" description="Disordered" evidence="1">
    <location>
        <begin position="86"/>
        <end position="108"/>
    </location>
</feature>
<accession>M2QJ19</accession>
<evidence type="ECO:0000313" key="3">
    <source>
        <dbReference type="Proteomes" id="UP000016930"/>
    </source>
</evidence>
<proteinExistence type="predicted"/>
<organism evidence="2 3">
    <name type="scientific">Ceriporiopsis subvermispora (strain B)</name>
    <name type="common">White-rot fungus</name>
    <name type="synonym">Gelatoporia subvermispora</name>
    <dbReference type="NCBI Taxonomy" id="914234"/>
    <lineage>
        <taxon>Eukaryota</taxon>
        <taxon>Fungi</taxon>
        <taxon>Dikarya</taxon>
        <taxon>Basidiomycota</taxon>
        <taxon>Agaricomycotina</taxon>
        <taxon>Agaricomycetes</taxon>
        <taxon>Polyporales</taxon>
        <taxon>Gelatoporiaceae</taxon>
        <taxon>Gelatoporia</taxon>
    </lineage>
</organism>
<protein>
    <submittedName>
        <fullName evidence="2">Uncharacterized protein</fullName>
    </submittedName>
</protein>
<keyword evidence="3" id="KW-1185">Reference proteome</keyword>
<sequence length="287" mass="31181">MVTRGHGSMRRLPKLSNLAKGQDARPGVGGTGRHHQDAGSRATWTSQKSKTRGPDPEANILQNEPMSRADKYGRARLEDHYCRAEDKCSTPGRQSRMKQKGGTNLEPGRGRLAKAQVEGSIETLRAHQKSTSFANIYELWYGKRRDKEIGRVMSKIVVFVKRSTVSGALIRADVVGILLAGSSIHGLEDASLTSGQASALTAVFWDSASMNSSRPISMYMFLHRLDASSDILDEDAGAGSCPDEVDSSSLCWGSDAEPVLCSPPIRIDDTEEAFPPISWAVDTNMTS</sequence>
<gene>
    <name evidence="2" type="ORF">CERSUDRAFT_124015</name>
</gene>
<evidence type="ECO:0000313" key="2">
    <source>
        <dbReference type="EMBL" id="EMD37023.1"/>
    </source>
</evidence>
<name>M2QJ19_CERS8</name>
<reference evidence="2 3" key="1">
    <citation type="journal article" date="2012" name="Proc. Natl. Acad. Sci. U.S.A.">
        <title>Comparative genomics of Ceriporiopsis subvermispora and Phanerochaete chrysosporium provide insight into selective ligninolysis.</title>
        <authorList>
            <person name="Fernandez-Fueyo E."/>
            <person name="Ruiz-Duenas F.J."/>
            <person name="Ferreira P."/>
            <person name="Floudas D."/>
            <person name="Hibbett D.S."/>
            <person name="Canessa P."/>
            <person name="Larrondo L.F."/>
            <person name="James T.Y."/>
            <person name="Seelenfreund D."/>
            <person name="Lobos S."/>
            <person name="Polanco R."/>
            <person name="Tello M."/>
            <person name="Honda Y."/>
            <person name="Watanabe T."/>
            <person name="Watanabe T."/>
            <person name="Ryu J.S."/>
            <person name="Kubicek C.P."/>
            <person name="Schmoll M."/>
            <person name="Gaskell J."/>
            <person name="Hammel K.E."/>
            <person name="St John F.J."/>
            <person name="Vanden Wymelenberg A."/>
            <person name="Sabat G."/>
            <person name="Splinter BonDurant S."/>
            <person name="Syed K."/>
            <person name="Yadav J.S."/>
            <person name="Doddapaneni H."/>
            <person name="Subramanian V."/>
            <person name="Lavin J.L."/>
            <person name="Oguiza J.A."/>
            <person name="Perez G."/>
            <person name="Pisabarro A.G."/>
            <person name="Ramirez L."/>
            <person name="Santoyo F."/>
            <person name="Master E."/>
            <person name="Coutinho P.M."/>
            <person name="Henrissat B."/>
            <person name="Lombard V."/>
            <person name="Magnuson J.K."/>
            <person name="Kuees U."/>
            <person name="Hori C."/>
            <person name="Igarashi K."/>
            <person name="Samejima M."/>
            <person name="Held B.W."/>
            <person name="Barry K.W."/>
            <person name="LaButti K.M."/>
            <person name="Lapidus A."/>
            <person name="Lindquist E.A."/>
            <person name="Lucas S.M."/>
            <person name="Riley R."/>
            <person name="Salamov A.A."/>
            <person name="Hoffmeister D."/>
            <person name="Schwenk D."/>
            <person name="Hadar Y."/>
            <person name="Yarden O."/>
            <person name="de Vries R.P."/>
            <person name="Wiebenga A."/>
            <person name="Stenlid J."/>
            <person name="Eastwood D."/>
            <person name="Grigoriev I.V."/>
            <person name="Berka R.M."/>
            <person name="Blanchette R.A."/>
            <person name="Kersten P."/>
            <person name="Martinez A.T."/>
            <person name="Vicuna R."/>
            <person name="Cullen D."/>
        </authorList>
    </citation>
    <scope>NUCLEOTIDE SEQUENCE [LARGE SCALE GENOMIC DNA]</scope>
    <source>
        <strain evidence="2 3">B</strain>
    </source>
</reference>
<dbReference type="EMBL" id="KB445797">
    <property type="protein sequence ID" value="EMD37023.1"/>
    <property type="molecule type" value="Genomic_DNA"/>
</dbReference>
<evidence type="ECO:0000256" key="1">
    <source>
        <dbReference type="SAM" id="MobiDB-lite"/>
    </source>
</evidence>
<dbReference type="AlphaFoldDB" id="M2QJ19"/>
<dbReference type="Proteomes" id="UP000016930">
    <property type="component" value="Unassembled WGS sequence"/>
</dbReference>
<dbReference type="HOGENOM" id="CLU_969772_0_0_1"/>
<feature type="region of interest" description="Disordered" evidence="1">
    <location>
        <begin position="1"/>
        <end position="69"/>
    </location>
</feature>